<dbReference type="SMART" id="SM00448">
    <property type="entry name" value="REC"/>
    <property type="match status" value="1"/>
</dbReference>
<dbReference type="GO" id="GO:0016301">
    <property type="term" value="F:kinase activity"/>
    <property type="evidence" value="ECO:0007669"/>
    <property type="project" value="UniProtKB-KW"/>
</dbReference>
<dbReference type="SUPFAM" id="SSF52172">
    <property type="entry name" value="CheY-like"/>
    <property type="match status" value="1"/>
</dbReference>
<dbReference type="InterPro" id="IPR001789">
    <property type="entry name" value="Sig_transdc_resp-reg_receiver"/>
</dbReference>
<feature type="domain" description="Response regulatory" evidence="2">
    <location>
        <begin position="9"/>
        <end position="136"/>
    </location>
</feature>
<dbReference type="InterPro" id="IPR052893">
    <property type="entry name" value="TCS_response_regulator"/>
</dbReference>
<proteinExistence type="predicted"/>
<gene>
    <name evidence="3" type="ORF">AWW68_01485</name>
</gene>
<dbReference type="Pfam" id="PF00072">
    <property type="entry name" value="Response_reg"/>
    <property type="match status" value="1"/>
</dbReference>
<dbReference type="PROSITE" id="PS50110">
    <property type="entry name" value="RESPONSE_REGULATORY"/>
    <property type="match status" value="1"/>
</dbReference>
<evidence type="ECO:0000313" key="4">
    <source>
        <dbReference type="Proteomes" id="UP000075606"/>
    </source>
</evidence>
<dbReference type="GO" id="GO:0000160">
    <property type="term" value="P:phosphorelay signal transduction system"/>
    <property type="evidence" value="ECO:0007669"/>
    <property type="project" value="InterPro"/>
</dbReference>
<accession>A0A150XFG1</accession>
<evidence type="ECO:0000313" key="3">
    <source>
        <dbReference type="EMBL" id="KYG77469.1"/>
    </source>
</evidence>
<dbReference type="EMBL" id="LRPC01000001">
    <property type="protein sequence ID" value="KYG77469.1"/>
    <property type="molecule type" value="Genomic_DNA"/>
</dbReference>
<dbReference type="InterPro" id="IPR011006">
    <property type="entry name" value="CheY-like_superfamily"/>
</dbReference>
<dbReference type="PANTHER" id="PTHR44520:SF2">
    <property type="entry name" value="RESPONSE REGULATOR RCP1"/>
    <property type="match status" value="1"/>
</dbReference>
<organism evidence="3 4">
    <name type="scientific">Roseivirga spongicola</name>
    <dbReference type="NCBI Taxonomy" id="333140"/>
    <lineage>
        <taxon>Bacteria</taxon>
        <taxon>Pseudomonadati</taxon>
        <taxon>Bacteroidota</taxon>
        <taxon>Cytophagia</taxon>
        <taxon>Cytophagales</taxon>
        <taxon>Roseivirgaceae</taxon>
        <taxon>Roseivirga</taxon>
    </lineage>
</organism>
<protein>
    <submittedName>
        <fullName evidence="3">Histidine kinase</fullName>
    </submittedName>
</protein>
<keyword evidence="3" id="KW-0418">Kinase</keyword>
<dbReference type="AlphaFoldDB" id="A0A150XFG1"/>
<name>A0A150XFG1_9BACT</name>
<dbReference type="Gene3D" id="3.40.50.2300">
    <property type="match status" value="1"/>
</dbReference>
<comment type="caution">
    <text evidence="3">The sequence shown here is derived from an EMBL/GenBank/DDBJ whole genome shotgun (WGS) entry which is preliminary data.</text>
</comment>
<evidence type="ECO:0000256" key="1">
    <source>
        <dbReference type="PROSITE-ProRule" id="PRU00169"/>
    </source>
</evidence>
<reference evidence="3 4" key="1">
    <citation type="submission" date="2016-01" db="EMBL/GenBank/DDBJ databases">
        <title>Genome sequencing of Roseivirga spongicola UST030701-084.</title>
        <authorList>
            <person name="Selvaratnam C."/>
            <person name="Thevarajoo S."/>
            <person name="Goh K.M."/>
            <person name="Ee R."/>
            <person name="Chan K.-G."/>
            <person name="Chong C.S."/>
        </authorList>
    </citation>
    <scope>NUCLEOTIDE SEQUENCE [LARGE SCALE GENOMIC DNA]</scope>
    <source>
        <strain evidence="3 4">UST030701-084</strain>
    </source>
</reference>
<keyword evidence="4" id="KW-1185">Reference proteome</keyword>
<dbReference type="STRING" id="333140.AWW68_01485"/>
<dbReference type="Proteomes" id="UP000075606">
    <property type="component" value="Unassembled WGS sequence"/>
</dbReference>
<keyword evidence="3" id="KW-0808">Transferase</keyword>
<evidence type="ECO:0000259" key="2">
    <source>
        <dbReference type="PROSITE" id="PS50110"/>
    </source>
</evidence>
<feature type="modified residue" description="4-aspartylphosphate" evidence="1">
    <location>
        <position position="66"/>
    </location>
</feature>
<sequence length="141" mass="16230">MKMRKILKRVLLIDDNEADNFIHKIFIQKHGGVEETVAVTSGQKALDYLSSNQTGSYPRPELIFLDINMPRMNGWEFLEEYKKLDDEQKGGVVVVMLTTSLNPDDKKMADGDGNVTEFMNKPLNIEKFQSVLEKYFPDRLD</sequence>
<dbReference type="OrthoDB" id="1524091at2"/>
<dbReference type="PANTHER" id="PTHR44520">
    <property type="entry name" value="RESPONSE REGULATOR RCP1-RELATED"/>
    <property type="match status" value="1"/>
</dbReference>
<keyword evidence="1" id="KW-0597">Phosphoprotein</keyword>